<evidence type="ECO:0000313" key="2">
    <source>
        <dbReference type="Proteomes" id="UP001159363"/>
    </source>
</evidence>
<proteinExistence type="predicted"/>
<comment type="caution">
    <text evidence="1">The sequence shown here is derived from an EMBL/GenBank/DDBJ whole genome shotgun (WGS) entry which is preliminary data.</text>
</comment>
<name>A0ABQ9H6Y3_9NEOP</name>
<gene>
    <name evidence="1" type="ORF">PR048_020675</name>
</gene>
<evidence type="ECO:0000313" key="1">
    <source>
        <dbReference type="EMBL" id="KAJ8880052.1"/>
    </source>
</evidence>
<dbReference type="Proteomes" id="UP001159363">
    <property type="component" value="Chromosome 6"/>
</dbReference>
<organism evidence="1 2">
    <name type="scientific">Dryococelus australis</name>
    <dbReference type="NCBI Taxonomy" id="614101"/>
    <lineage>
        <taxon>Eukaryota</taxon>
        <taxon>Metazoa</taxon>
        <taxon>Ecdysozoa</taxon>
        <taxon>Arthropoda</taxon>
        <taxon>Hexapoda</taxon>
        <taxon>Insecta</taxon>
        <taxon>Pterygota</taxon>
        <taxon>Neoptera</taxon>
        <taxon>Polyneoptera</taxon>
        <taxon>Phasmatodea</taxon>
        <taxon>Verophasmatodea</taxon>
        <taxon>Anareolatae</taxon>
        <taxon>Phasmatidae</taxon>
        <taxon>Eurycanthinae</taxon>
        <taxon>Dryococelus</taxon>
    </lineage>
</organism>
<keyword evidence="2" id="KW-1185">Reference proteome</keyword>
<reference evidence="1 2" key="1">
    <citation type="submission" date="2023-02" db="EMBL/GenBank/DDBJ databases">
        <title>LHISI_Scaffold_Assembly.</title>
        <authorList>
            <person name="Stuart O.P."/>
            <person name="Cleave R."/>
            <person name="Magrath M.J.L."/>
            <person name="Mikheyev A.S."/>
        </authorList>
    </citation>
    <scope>NUCLEOTIDE SEQUENCE [LARGE SCALE GENOMIC DNA]</scope>
    <source>
        <strain evidence="1">Daus_M_001</strain>
        <tissue evidence="1">Leg muscle</tissue>
    </source>
</reference>
<sequence length="589" mass="64319">MHGKLARGKWNNVALSNFCDMLCFRVQRDFIHPARGDNRGGRGRVLIGCCSFPLYLLGAMGEVSTVSPSYAILYDLHGKEQNGRRNLTIKFSGFNWDIPCDEGTIKILLSKTFVFAKLGKLVLTLIKRRNSRWKIEIRRPSTQRASSFNQRVYNSARCRRSGKVKHVKYVYTEVDFTIGSQIIRHALDDSEPIAGSQGNKIDVGKKQLSCVYKHFTFCGTTVAERLDCSPPTKASRVLSSAGSLRIFASGNRVRRCRWSAGFLGDLPFSLPFIPLLLHTHLTSHSSALNASLLRTAQISSLILILPLKAIISLENFTRCYRRFTANYIKDTAKPLCLYVVVHSVAGGSPGPDCTLHLSCLGESVCVFPPGAPAFSPPQPSEVQGAVWLAIWGTPPRARVIVPEDIESQQDGHRSRPHDDSLATNFPISCAGVGSVDDAAIAGRWALSPTPVTSSVQWRRGANLFANVQGGDATGLRTVLAPPSQVKERGTSTCKAPTTGGWQALPPTCRTTVVQETHSQGTSGPTLAELSSPIKQTTTQRRSGVAVSLTWAYSFSDWLHEALETGLLSDLWTSGNSADSFGNKLDYAIL</sequence>
<accession>A0ABQ9H6Y3</accession>
<dbReference type="EMBL" id="JARBHB010000007">
    <property type="protein sequence ID" value="KAJ8880052.1"/>
    <property type="molecule type" value="Genomic_DNA"/>
</dbReference>
<protein>
    <submittedName>
        <fullName evidence="1">Uncharacterized protein</fullName>
    </submittedName>
</protein>